<feature type="transmembrane region" description="Helical" evidence="7">
    <location>
        <begin position="238"/>
        <end position="259"/>
    </location>
</feature>
<dbReference type="GO" id="GO:0005886">
    <property type="term" value="C:plasma membrane"/>
    <property type="evidence" value="ECO:0007669"/>
    <property type="project" value="UniProtKB-SubCell"/>
</dbReference>
<evidence type="ECO:0000256" key="4">
    <source>
        <dbReference type="ARBA" id="ARBA00022989"/>
    </source>
</evidence>
<dbReference type="RefSeq" id="WP_303691628.1">
    <property type="nucleotide sequence ID" value="NZ_CAKMHU010000009.1"/>
</dbReference>
<comment type="caution">
    <text evidence="10">The sequence shown here is derived from an EMBL/GenBank/DDBJ whole genome shotgun (WGS) entry which is preliminary data.</text>
</comment>
<proteinExistence type="inferred from homology"/>
<dbReference type="GO" id="GO:0022857">
    <property type="term" value="F:transmembrane transporter activity"/>
    <property type="evidence" value="ECO:0007669"/>
    <property type="project" value="InterPro"/>
</dbReference>
<evidence type="ECO:0000259" key="8">
    <source>
        <dbReference type="Pfam" id="PF06738"/>
    </source>
</evidence>
<comment type="similarity">
    <text evidence="6">Belongs to the ThrE exporter (TC 2.A.79) family.</text>
</comment>
<keyword evidence="2" id="KW-1003">Cell membrane</keyword>
<reference evidence="10" key="1">
    <citation type="journal article" date="2021" name="PeerJ">
        <title>Extensive microbial diversity within the chicken gut microbiome revealed by metagenomics and culture.</title>
        <authorList>
            <person name="Gilroy R."/>
            <person name="Ravi A."/>
            <person name="Getino M."/>
            <person name="Pursley I."/>
            <person name="Horton D.L."/>
            <person name="Alikhan N.F."/>
            <person name="Baker D."/>
            <person name="Gharbi K."/>
            <person name="Hall N."/>
            <person name="Watson M."/>
            <person name="Adriaenssens E.M."/>
            <person name="Foster-Nyarko E."/>
            <person name="Jarju S."/>
            <person name="Secka A."/>
            <person name="Antonio M."/>
            <person name="Oren A."/>
            <person name="Chaudhuri R.R."/>
            <person name="La Ragione R."/>
            <person name="Hildebrand F."/>
            <person name="Pallen M.J."/>
        </authorList>
    </citation>
    <scope>NUCLEOTIDE SEQUENCE</scope>
    <source>
        <strain evidence="10">7318</strain>
    </source>
</reference>
<feature type="transmembrane region" description="Helical" evidence="7">
    <location>
        <begin position="393"/>
        <end position="415"/>
    </location>
</feature>
<dbReference type="AlphaFoldDB" id="A0A921HKM3"/>
<gene>
    <name evidence="10" type="ORF">K8V65_01000</name>
</gene>
<protein>
    <submittedName>
        <fullName evidence="10">Threonine/serine exporter family protein</fullName>
    </submittedName>
</protein>
<evidence type="ECO:0000256" key="3">
    <source>
        <dbReference type="ARBA" id="ARBA00022692"/>
    </source>
</evidence>
<evidence type="ECO:0000313" key="10">
    <source>
        <dbReference type="EMBL" id="HJF84232.1"/>
    </source>
</evidence>
<keyword evidence="4 7" id="KW-1133">Transmembrane helix</keyword>
<feature type="domain" description="Threonine/Serine exporter ThrE" evidence="9">
    <location>
        <begin position="276"/>
        <end position="409"/>
    </location>
</feature>
<evidence type="ECO:0000259" key="9">
    <source>
        <dbReference type="Pfam" id="PF12821"/>
    </source>
</evidence>
<dbReference type="Pfam" id="PF06738">
    <property type="entry name" value="ThrE"/>
    <property type="match status" value="1"/>
</dbReference>
<evidence type="ECO:0000313" key="11">
    <source>
        <dbReference type="Proteomes" id="UP000780768"/>
    </source>
</evidence>
<name>A0A921HKM3_9FIRM</name>
<dbReference type="PANTHER" id="PTHR34390">
    <property type="entry name" value="UPF0442 PROTEIN YJJB-RELATED"/>
    <property type="match status" value="1"/>
</dbReference>
<evidence type="ECO:0000256" key="7">
    <source>
        <dbReference type="SAM" id="Phobius"/>
    </source>
</evidence>
<sequence>MIDEKYIELNNKVQLILRVGQLLMENSADTNRIVRSMKRTAAFANIFDEQIQIHVTYTTIMITVSADNYHITKLQKCQQHNVDMQIISEVSRLTWEAIEMDFSVEEFGRKLDKIVKKKNKYTSFIINLGAALACGGVGKMFGCDFVAALYTALAAFIGFFIRSVCVKGKINPYVAIQISSFFATTVAYFTHFLPFSSTPWYPMLACAIFIVPGVPLINALEDMLDGYITAGMTRAMNTLLMVGAMTFGILFAIKIFSVADFTHIEMISHQPYIIYVISAFIASAGFSTMFDVPPRLLWVVGLGGVICVCVRTLSMDLLGVGMPIGTFLGAMTVSMIALKAVHWFHVPTHVLVIPSAIALMPGIFMYRLLFNIIDIDTLSAAELLSAVQSGVNAMLVILAITIGVALPNILARKYFDTINAKRLRRALTERKYRQHTMCKYKLSKS</sequence>
<evidence type="ECO:0000256" key="6">
    <source>
        <dbReference type="ARBA" id="ARBA00034125"/>
    </source>
</evidence>
<dbReference type="InterPro" id="IPR050539">
    <property type="entry name" value="ThrE_Dicarb/AminoAcid_Exp"/>
</dbReference>
<feature type="domain" description="Threonine/serine exporter-like N-terminal" evidence="8">
    <location>
        <begin position="15"/>
        <end position="255"/>
    </location>
</feature>
<evidence type="ECO:0000256" key="2">
    <source>
        <dbReference type="ARBA" id="ARBA00022475"/>
    </source>
</evidence>
<evidence type="ECO:0000256" key="1">
    <source>
        <dbReference type="ARBA" id="ARBA00004651"/>
    </source>
</evidence>
<feature type="transmembrane region" description="Helical" evidence="7">
    <location>
        <begin position="147"/>
        <end position="166"/>
    </location>
</feature>
<feature type="transmembrane region" description="Helical" evidence="7">
    <location>
        <begin position="271"/>
        <end position="289"/>
    </location>
</feature>
<organism evidence="10 11">
    <name type="scientific">Megamonas hypermegale</name>
    <dbReference type="NCBI Taxonomy" id="158847"/>
    <lineage>
        <taxon>Bacteria</taxon>
        <taxon>Bacillati</taxon>
        <taxon>Bacillota</taxon>
        <taxon>Negativicutes</taxon>
        <taxon>Selenomonadales</taxon>
        <taxon>Selenomonadaceae</taxon>
        <taxon>Megamonas</taxon>
    </lineage>
</organism>
<feature type="transmembrane region" description="Helical" evidence="7">
    <location>
        <begin position="173"/>
        <end position="193"/>
    </location>
</feature>
<dbReference type="Pfam" id="PF12821">
    <property type="entry name" value="ThrE_2"/>
    <property type="match status" value="1"/>
</dbReference>
<dbReference type="PANTHER" id="PTHR34390:SF2">
    <property type="entry name" value="SUCCINATE TRANSPORTER SUBUNIT YJJP-RELATED"/>
    <property type="match status" value="1"/>
</dbReference>
<dbReference type="InterPro" id="IPR010619">
    <property type="entry name" value="ThrE-like_N"/>
</dbReference>
<accession>A0A921HKM3</accession>
<evidence type="ECO:0000256" key="5">
    <source>
        <dbReference type="ARBA" id="ARBA00023136"/>
    </source>
</evidence>
<feature type="transmembrane region" description="Helical" evidence="7">
    <location>
        <begin position="350"/>
        <end position="373"/>
    </location>
</feature>
<dbReference type="Proteomes" id="UP000780768">
    <property type="component" value="Unassembled WGS sequence"/>
</dbReference>
<feature type="transmembrane region" description="Helical" evidence="7">
    <location>
        <begin position="199"/>
        <end position="217"/>
    </location>
</feature>
<keyword evidence="5 7" id="KW-0472">Membrane</keyword>
<dbReference type="InterPro" id="IPR024528">
    <property type="entry name" value="ThrE_2"/>
</dbReference>
<reference evidence="10" key="2">
    <citation type="submission" date="2021-09" db="EMBL/GenBank/DDBJ databases">
        <authorList>
            <person name="Gilroy R."/>
        </authorList>
    </citation>
    <scope>NUCLEOTIDE SEQUENCE</scope>
    <source>
        <strain evidence="10">7318</strain>
    </source>
</reference>
<feature type="transmembrane region" description="Helical" evidence="7">
    <location>
        <begin position="296"/>
        <end position="314"/>
    </location>
</feature>
<feature type="transmembrane region" description="Helical" evidence="7">
    <location>
        <begin position="320"/>
        <end position="338"/>
    </location>
</feature>
<dbReference type="GO" id="GO:0015744">
    <property type="term" value="P:succinate transport"/>
    <property type="evidence" value="ECO:0007669"/>
    <property type="project" value="TreeGrafter"/>
</dbReference>
<dbReference type="EMBL" id="DYVR01000027">
    <property type="protein sequence ID" value="HJF84232.1"/>
    <property type="molecule type" value="Genomic_DNA"/>
</dbReference>
<keyword evidence="3 7" id="KW-0812">Transmembrane</keyword>
<feature type="transmembrane region" description="Helical" evidence="7">
    <location>
        <begin position="121"/>
        <end position="141"/>
    </location>
</feature>
<comment type="subcellular location">
    <subcellularLocation>
        <location evidence="1">Cell membrane</location>
        <topology evidence="1">Multi-pass membrane protein</topology>
    </subcellularLocation>
</comment>